<evidence type="ECO:0000313" key="1">
    <source>
        <dbReference type="EMBL" id="EGV64919.1"/>
    </source>
</evidence>
<gene>
    <name evidence="1" type="ORF">CANTEDRAFT_93152</name>
</gene>
<organism evidence="2">
    <name type="scientific">Candida tenuis (strain ATCC 10573 / BCRC 21748 / CBS 615 / JCM 9827 / NBRC 10315 / NRRL Y-1498 / VKM Y-70)</name>
    <name type="common">Yeast</name>
    <name type="synonym">Yamadazyma tenuis</name>
    <dbReference type="NCBI Taxonomy" id="590646"/>
    <lineage>
        <taxon>Eukaryota</taxon>
        <taxon>Fungi</taxon>
        <taxon>Dikarya</taxon>
        <taxon>Ascomycota</taxon>
        <taxon>Saccharomycotina</taxon>
        <taxon>Pichiomycetes</taxon>
        <taxon>Debaryomycetaceae</taxon>
        <taxon>Yamadazyma</taxon>
    </lineage>
</organism>
<dbReference type="Proteomes" id="UP000000707">
    <property type="component" value="Unassembled WGS sequence"/>
</dbReference>
<protein>
    <submittedName>
        <fullName evidence="1">Uncharacterized protein</fullName>
    </submittedName>
</protein>
<name>G3B1A1_CANTC</name>
<dbReference type="EMBL" id="GL996515">
    <property type="protein sequence ID" value="EGV64919.1"/>
    <property type="molecule type" value="Genomic_DNA"/>
</dbReference>
<proteinExistence type="predicted"/>
<sequence length="225" mass="25797">MAVGVREKNGRFSSQTKASLEEQNTLVGHNQHQPVKKNCPLIGFHVRDSNNQWVKRKLPSSTTFNIVFSSQPTFCVRTVIGKPSHIVKESTPKQAASASKDAAEGKYSISEFDDNIDPRFQYFAYHYEHHAQYIIRCDHGCFHLRSLRFKTRQNAEKFFNNLLQNDINLTPRLIKPGDRFQVTLGELQTWLSNPSMQFLWTKVSLDLIEDTYNSNGSSTPDDKCI</sequence>
<keyword evidence="2" id="KW-1185">Reference proteome</keyword>
<reference evidence="1 2" key="1">
    <citation type="journal article" date="2011" name="Proc. Natl. Acad. Sci. U.S.A.">
        <title>Comparative genomics of xylose-fermenting fungi for enhanced biofuel production.</title>
        <authorList>
            <person name="Wohlbach D.J."/>
            <person name="Kuo A."/>
            <person name="Sato T.K."/>
            <person name="Potts K.M."/>
            <person name="Salamov A.A."/>
            <person name="LaButti K.M."/>
            <person name="Sun H."/>
            <person name="Clum A."/>
            <person name="Pangilinan J.L."/>
            <person name="Lindquist E.A."/>
            <person name="Lucas S."/>
            <person name="Lapidus A."/>
            <person name="Jin M."/>
            <person name="Gunawan C."/>
            <person name="Balan V."/>
            <person name="Dale B.E."/>
            <person name="Jeffries T.W."/>
            <person name="Zinkel R."/>
            <person name="Barry K.W."/>
            <person name="Grigoriev I.V."/>
            <person name="Gasch A.P."/>
        </authorList>
    </citation>
    <scope>NUCLEOTIDE SEQUENCE [LARGE SCALE GENOMIC DNA]</scope>
    <source>
        <strain evidence="2">ATCC 10573 / BCRC 21748 / CBS 615 / JCM 9827 / NBRC 10315 / NRRL Y-1498 / VKM Y-70</strain>
    </source>
</reference>
<accession>G3B1A1</accession>
<evidence type="ECO:0000313" key="2">
    <source>
        <dbReference type="Proteomes" id="UP000000707"/>
    </source>
</evidence>
<dbReference type="HOGENOM" id="CLU_1229790_0_0_1"/>
<dbReference type="AlphaFoldDB" id="G3B1A1"/>